<keyword evidence="2 6" id="KW-0678">Repressor</keyword>
<dbReference type="NCBIfam" id="TIGR01568">
    <property type="entry name" value="A_thal_3678"/>
    <property type="match status" value="1"/>
</dbReference>
<feature type="region of interest" description="Disordered" evidence="7">
    <location>
        <begin position="129"/>
        <end position="154"/>
    </location>
</feature>
<dbReference type="Proteomes" id="UP001327560">
    <property type="component" value="Chromosome 6"/>
</dbReference>
<organism evidence="9 10">
    <name type="scientific">Canna indica</name>
    <name type="common">Indian-shot</name>
    <dbReference type="NCBI Taxonomy" id="4628"/>
    <lineage>
        <taxon>Eukaryota</taxon>
        <taxon>Viridiplantae</taxon>
        <taxon>Streptophyta</taxon>
        <taxon>Embryophyta</taxon>
        <taxon>Tracheophyta</taxon>
        <taxon>Spermatophyta</taxon>
        <taxon>Magnoliopsida</taxon>
        <taxon>Liliopsida</taxon>
        <taxon>Zingiberales</taxon>
        <taxon>Cannaceae</taxon>
        <taxon>Canna</taxon>
    </lineage>
</organism>
<dbReference type="AlphaFoldDB" id="A0AAQ3KLK8"/>
<dbReference type="GO" id="GO:0005634">
    <property type="term" value="C:nucleus"/>
    <property type="evidence" value="ECO:0007669"/>
    <property type="project" value="UniProtKB-SubCell"/>
</dbReference>
<feature type="region of interest" description="Disordered" evidence="7">
    <location>
        <begin position="225"/>
        <end position="260"/>
    </location>
</feature>
<proteinExistence type="predicted"/>
<evidence type="ECO:0000313" key="9">
    <source>
        <dbReference type="EMBL" id="WOL10870.1"/>
    </source>
</evidence>
<comment type="subcellular location">
    <subcellularLocation>
        <location evidence="1 6">Nucleus</location>
    </subcellularLocation>
</comment>
<evidence type="ECO:0000256" key="7">
    <source>
        <dbReference type="SAM" id="MobiDB-lite"/>
    </source>
</evidence>
<evidence type="ECO:0000259" key="8">
    <source>
        <dbReference type="PROSITE" id="PS51754"/>
    </source>
</evidence>
<dbReference type="InterPro" id="IPR038933">
    <property type="entry name" value="Ovate"/>
</dbReference>
<dbReference type="GO" id="GO:0045892">
    <property type="term" value="P:negative regulation of DNA-templated transcription"/>
    <property type="evidence" value="ECO:0007669"/>
    <property type="project" value="UniProtKB-UniRule"/>
</dbReference>
<evidence type="ECO:0000256" key="3">
    <source>
        <dbReference type="ARBA" id="ARBA00023015"/>
    </source>
</evidence>
<evidence type="ECO:0000256" key="6">
    <source>
        <dbReference type="RuleBase" id="RU367028"/>
    </source>
</evidence>
<dbReference type="PANTHER" id="PTHR33057">
    <property type="entry name" value="TRANSCRIPTION REPRESSOR OFP7-RELATED"/>
    <property type="match status" value="1"/>
</dbReference>
<keyword evidence="10" id="KW-1185">Reference proteome</keyword>
<name>A0AAQ3KLK8_9LILI</name>
<evidence type="ECO:0000313" key="10">
    <source>
        <dbReference type="Proteomes" id="UP001327560"/>
    </source>
</evidence>
<evidence type="ECO:0000256" key="1">
    <source>
        <dbReference type="ARBA" id="ARBA00004123"/>
    </source>
</evidence>
<reference evidence="9 10" key="1">
    <citation type="submission" date="2023-10" db="EMBL/GenBank/DDBJ databases">
        <title>Chromosome-scale genome assembly provides insights into flower coloration mechanisms of Canna indica.</title>
        <authorList>
            <person name="Li C."/>
        </authorList>
    </citation>
    <scope>NUCLEOTIDE SEQUENCE [LARGE SCALE GENOMIC DNA]</scope>
    <source>
        <tissue evidence="9">Flower</tissue>
    </source>
</reference>
<gene>
    <name evidence="9" type="ORF">Cni_G19629</name>
</gene>
<keyword evidence="3 6" id="KW-0805">Transcription regulation</keyword>
<dbReference type="PANTHER" id="PTHR33057:SF117">
    <property type="entry name" value="TRANSCRIPTION REPRESSOR OFP14"/>
    <property type="match status" value="1"/>
</dbReference>
<comment type="function">
    <text evidence="6">Transcriptional repressor that regulates multiple aspects of plant growth and development.</text>
</comment>
<dbReference type="Pfam" id="PF04844">
    <property type="entry name" value="Ovate"/>
    <property type="match status" value="1"/>
</dbReference>
<evidence type="ECO:0000256" key="5">
    <source>
        <dbReference type="ARBA" id="ARBA00023242"/>
    </source>
</evidence>
<feature type="region of interest" description="Disordered" evidence="7">
    <location>
        <begin position="86"/>
        <end position="113"/>
    </location>
</feature>
<dbReference type="EMBL" id="CP136895">
    <property type="protein sequence ID" value="WOL10870.1"/>
    <property type="molecule type" value="Genomic_DNA"/>
</dbReference>
<sequence>MGKKGLQKSLQIYLSKLKKVPSHLHIPNSSHPNKPVVAAANWRLLSACKYPQTPSFAEGRDRPDPAATLSDIDRFLHENFHSLYAPEDPAEDFSSESPRYDEDPPPDAFRSSERFFVSPDTSNSLLEEAQLPSAGSSRTSDAGPAAPGGRVAVTTFSKDPYHDFRRSMQDMVEEQHADRHQDLDWDFMEELLFCYLELNDRCLHRYILRAFADLTVSFRLRRQRTAPADEKVSRGSDKGAGKGRMAGPRHPPAVGLYQKK</sequence>
<keyword evidence="5 6" id="KW-0539">Nucleus</keyword>
<evidence type="ECO:0000256" key="2">
    <source>
        <dbReference type="ARBA" id="ARBA00022491"/>
    </source>
</evidence>
<feature type="domain" description="OVATE" evidence="8">
    <location>
        <begin position="153"/>
        <end position="217"/>
    </location>
</feature>
<keyword evidence="4 6" id="KW-0804">Transcription</keyword>
<feature type="compositionally biased region" description="Basic and acidic residues" evidence="7">
    <location>
        <begin position="227"/>
        <end position="240"/>
    </location>
</feature>
<protein>
    <recommendedName>
        <fullName evidence="6">Transcription repressor</fullName>
    </recommendedName>
    <alternativeName>
        <fullName evidence="6">Ovate family protein</fullName>
    </alternativeName>
</protein>
<accession>A0AAQ3KLK8</accession>
<dbReference type="PROSITE" id="PS51754">
    <property type="entry name" value="OVATE"/>
    <property type="match status" value="1"/>
</dbReference>
<dbReference type="InterPro" id="IPR006458">
    <property type="entry name" value="Ovate_C"/>
</dbReference>
<evidence type="ECO:0000256" key="4">
    <source>
        <dbReference type="ARBA" id="ARBA00023163"/>
    </source>
</evidence>